<dbReference type="AlphaFoldDB" id="A0A9D4YYU5"/>
<dbReference type="PANTHER" id="PTHR45856">
    <property type="entry name" value="ALPHA/BETA-HYDROLASES SUPERFAMILY PROTEIN"/>
    <property type="match status" value="1"/>
</dbReference>
<feature type="transmembrane region" description="Helical" evidence="2">
    <location>
        <begin position="178"/>
        <end position="201"/>
    </location>
</feature>
<organism evidence="4 5">
    <name type="scientific">Chlorella vulgaris</name>
    <name type="common">Green alga</name>
    <dbReference type="NCBI Taxonomy" id="3077"/>
    <lineage>
        <taxon>Eukaryota</taxon>
        <taxon>Viridiplantae</taxon>
        <taxon>Chlorophyta</taxon>
        <taxon>core chlorophytes</taxon>
        <taxon>Trebouxiophyceae</taxon>
        <taxon>Chlorellales</taxon>
        <taxon>Chlorellaceae</taxon>
        <taxon>Chlorella clade</taxon>
        <taxon>Chlorella</taxon>
    </lineage>
</organism>
<proteinExistence type="predicted"/>
<keyword evidence="2" id="KW-1133">Transmembrane helix</keyword>
<evidence type="ECO:0000259" key="3">
    <source>
        <dbReference type="Pfam" id="PF01764"/>
    </source>
</evidence>
<evidence type="ECO:0000256" key="1">
    <source>
        <dbReference type="SAM" id="MobiDB-lite"/>
    </source>
</evidence>
<protein>
    <recommendedName>
        <fullName evidence="3">Fungal lipase-type domain-containing protein</fullName>
    </recommendedName>
</protein>
<feature type="compositionally biased region" description="Basic and acidic residues" evidence="1">
    <location>
        <begin position="18"/>
        <end position="31"/>
    </location>
</feature>
<feature type="transmembrane region" description="Helical" evidence="2">
    <location>
        <begin position="290"/>
        <end position="309"/>
    </location>
</feature>
<gene>
    <name evidence="4" type="ORF">D9Q98_003316</name>
</gene>
<feature type="transmembrane region" description="Helical" evidence="2">
    <location>
        <begin position="330"/>
        <end position="353"/>
    </location>
</feature>
<name>A0A9D4YYU5_CHLVU</name>
<reference evidence="4" key="1">
    <citation type="journal article" date="2019" name="Plant J.">
        <title>Chlorella vulgaris genome assembly and annotation reveals the molecular basis for metabolic acclimation to high light conditions.</title>
        <authorList>
            <person name="Cecchin M."/>
            <person name="Marcolungo L."/>
            <person name="Rossato M."/>
            <person name="Girolomoni L."/>
            <person name="Cosentino E."/>
            <person name="Cuine S."/>
            <person name="Li-Beisson Y."/>
            <person name="Delledonne M."/>
            <person name="Ballottari M."/>
        </authorList>
    </citation>
    <scope>NUCLEOTIDE SEQUENCE</scope>
    <source>
        <strain evidence="4">211/11P</strain>
    </source>
</reference>
<feature type="transmembrane region" description="Helical" evidence="2">
    <location>
        <begin position="147"/>
        <end position="166"/>
    </location>
</feature>
<dbReference type="EMBL" id="SIDB01000004">
    <property type="protein sequence ID" value="KAI3433504.1"/>
    <property type="molecule type" value="Genomic_DNA"/>
</dbReference>
<feature type="transmembrane region" description="Helical" evidence="2">
    <location>
        <begin position="106"/>
        <end position="126"/>
    </location>
</feature>
<sequence>MARVEPAPLAVQPVEPEDEHKPGVDDSEPKASAEMPTPISVDGESPARQKVVLRVEVASKTQARIITYSVIALNLAFVGAAIGLLAGQGTFKTVGDLRSLYRAQLVLGSICLGLEALVLLWLASGVRRSKREHRIWSNRHKYFGNTAAILAGLATVYSTTYVAALADVLAEPNCGYPWLAMAGLEFVRRFCFSTIMLFLLVRVHNMKLWRGDGALDMDPDRRLLVDRPFRDKARSHIIVACIWALLVAMAALNLYSRINQYNRGARQQFTQGCSLALDDLVCKSTPTSTVAAILSFVAVLAFVAVWIQMARRALGDHKLLPYCRYKDTSIFIRVQMRIVGPVQAAVLLSVVFLELVPSLQGNCMSAVNVQLGNLPMELSLALAAVVLAVLYMPTSSTNDSSLQQALLQEFSWTQASMAEDMERRNQQLAASQAATKLGEQDDSLVGYLEYMPGMLAQGMGKLAQVADPHDAAAQLRAEPIFCMETTARLFYWTRLAYRNDEALDYKWINGTEAKRLFNLQHVEALWDTDTDTHCVIGWSDTQAVVAFRGTSSMQNTMTDLKAWRVAHLPKRYRRGRLVGVHAGFYKAWVHNDFNRKVLSKLDGISKAATAPLRVWVTGHSLGGALAVLASLDIHKQHPDSQITTYTFGCPRVGNNAFADEYNEAVPDTWAIVNGTDPIAWIPKIGFKRVGKRVTIDSLGNLLIRPSYFEVSVMQRGNNPKHHMTGGYGLSLAAIIKSQFSATKCLPGGAEGATQLAQAVDLSTTLVLTGMDLEGLKDPARLPLSSEKLDRDAQLAAAAAGKPGIKLLPQAPECCGAGGVTKCFGLFPTKEKVAIVADEAEQQQQP</sequence>
<feature type="transmembrane region" description="Helical" evidence="2">
    <location>
        <begin position="237"/>
        <end position="255"/>
    </location>
</feature>
<dbReference type="InterPro" id="IPR029058">
    <property type="entry name" value="AB_hydrolase_fold"/>
</dbReference>
<feature type="transmembrane region" description="Helical" evidence="2">
    <location>
        <begin position="65"/>
        <end position="86"/>
    </location>
</feature>
<dbReference type="PANTHER" id="PTHR45856:SF24">
    <property type="entry name" value="FUNGAL LIPASE-LIKE DOMAIN-CONTAINING PROTEIN"/>
    <property type="match status" value="1"/>
</dbReference>
<keyword evidence="5" id="KW-1185">Reference proteome</keyword>
<feature type="region of interest" description="Disordered" evidence="1">
    <location>
        <begin position="1"/>
        <end position="41"/>
    </location>
</feature>
<dbReference type="Gene3D" id="3.40.50.1820">
    <property type="entry name" value="alpha/beta hydrolase"/>
    <property type="match status" value="1"/>
</dbReference>
<dbReference type="SUPFAM" id="SSF53474">
    <property type="entry name" value="alpha/beta-Hydrolases"/>
    <property type="match status" value="1"/>
</dbReference>
<dbReference type="CDD" id="cd00519">
    <property type="entry name" value="Lipase_3"/>
    <property type="match status" value="1"/>
</dbReference>
<dbReference type="OrthoDB" id="508196at2759"/>
<evidence type="ECO:0000313" key="4">
    <source>
        <dbReference type="EMBL" id="KAI3433504.1"/>
    </source>
</evidence>
<keyword evidence="2" id="KW-0472">Membrane</keyword>
<evidence type="ECO:0000313" key="5">
    <source>
        <dbReference type="Proteomes" id="UP001055712"/>
    </source>
</evidence>
<feature type="domain" description="Fungal lipase-type" evidence="3">
    <location>
        <begin position="544"/>
        <end position="683"/>
    </location>
</feature>
<reference evidence="4" key="2">
    <citation type="submission" date="2020-11" db="EMBL/GenBank/DDBJ databases">
        <authorList>
            <person name="Cecchin M."/>
            <person name="Marcolungo L."/>
            <person name="Rossato M."/>
            <person name="Girolomoni L."/>
            <person name="Cosentino E."/>
            <person name="Cuine S."/>
            <person name="Li-Beisson Y."/>
            <person name="Delledonne M."/>
            <person name="Ballottari M."/>
        </authorList>
    </citation>
    <scope>NUCLEOTIDE SEQUENCE</scope>
    <source>
        <strain evidence="4">211/11P</strain>
        <tissue evidence="4">Whole cell</tissue>
    </source>
</reference>
<keyword evidence="2" id="KW-0812">Transmembrane</keyword>
<dbReference type="Pfam" id="PF01764">
    <property type="entry name" value="Lipase_3"/>
    <property type="match status" value="1"/>
</dbReference>
<comment type="caution">
    <text evidence="4">The sequence shown here is derived from an EMBL/GenBank/DDBJ whole genome shotgun (WGS) entry which is preliminary data.</text>
</comment>
<dbReference type="Proteomes" id="UP001055712">
    <property type="component" value="Unassembled WGS sequence"/>
</dbReference>
<accession>A0A9D4YYU5</accession>
<dbReference type="InterPro" id="IPR051218">
    <property type="entry name" value="Sec_MonoDiacylglyc_Lipase"/>
</dbReference>
<dbReference type="GO" id="GO:0006629">
    <property type="term" value="P:lipid metabolic process"/>
    <property type="evidence" value="ECO:0007669"/>
    <property type="project" value="InterPro"/>
</dbReference>
<evidence type="ECO:0000256" key="2">
    <source>
        <dbReference type="SAM" id="Phobius"/>
    </source>
</evidence>
<dbReference type="InterPro" id="IPR002921">
    <property type="entry name" value="Fungal_lipase-type"/>
</dbReference>